<dbReference type="GO" id="GO:0034982">
    <property type="term" value="P:mitochondrial protein processing"/>
    <property type="evidence" value="ECO:0007669"/>
    <property type="project" value="UniProtKB-ARBA"/>
</dbReference>
<dbReference type="GO" id="GO:0004176">
    <property type="term" value="F:ATP-dependent peptidase activity"/>
    <property type="evidence" value="ECO:0007669"/>
    <property type="project" value="InterPro"/>
</dbReference>
<reference evidence="23" key="1">
    <citation type="submission" date="2025-08" db="UniProtKB">
        <authorList>
            <consortium name="Ensembl"/>
        </authorList>
    </citation>
    <scope>IDENTIFICATION</scope>
</reference>
<keyword evidence="9" id="KW-0378">Hydrolase</keyword>
<evidence type="ECO:0000256" key="14">
    <source>
        <dbReference type="ARBA" id="ARBA00023128"/>
    </source>
</evidence>
<evidence type="ECO:0000256" key="7">
    <source>
        <dbReference type="ARBA" id="ARBA00022723"/>
    </source>
</evidence>
<dbReference type="SMART" id="SM00382">
    <property type="entry name" value="AAA"/>
    <property type="match status" value="1"/>
</dbReference>
<evidence type="ECO:0000256" key="9">
    <source>
        <dbReference type="ARBA" id="ARBA00022801"/>
    </source>
</evidence>
<feature type="transmembrane region" description="Helical" evidence="21">
    <location>
        <begin position="213"/>
        <end position="231"/>
    </location>
</feature>
<dbReference type="GO" id="GO:0004222">
    <property type="term" value="F:metalloendopeptidase activity"/>
    <property type="evidence" value="ECO:0007669"/>
    <property type="project" value="InterPro"/>
</dbReference>
<evidence type="ECO:0000256" key="3">
    <source>
        <dbReference type="ARBA" id="ARBA00010044"/>
    </source>
</evidence>
<evidence type="ECO:0000256" key="18">
    <source>
        <dbReference type="ARBA" id="ARBA00078792"/>
    </source>
</evidence>
<dbReference type="Pfam" id="PF01434">
    <property type="entry name" value="Peptidase_M41"/>
    <property type="match status" value="1"/>
</dbReference>
<dbReference type="CDD" id="cd19501">
    <property type="entry name" value="RecA-like_FtsH"/>
    <property type="match status" value="1"/>
</dbReference>
<dbReference type="Ensembl" id="ENSSTUT00000073564.1">
    <property type="protein sequence ID" value="ENSSTUP00000069244.1"/>
    <property type="gene ID" value="ENSSTUG00000026477.1"/>
</dbReference>
<evidence type="ECO:0000259" key="22">
    <source>
        <dbReference type="SMART" id="SM00382"/>
    </source>
</evidence>
<reference evidence="23" key="2">
    <citation type="submission" date="2025-09" db="UniProtKB">
        <authorList>
            <consortium name="Ensembl"/>
        </authorList>
    </citation>
    <scope>IDENTIFICATION</scope>
</reference>
<dbReference type="GO" id="GO:0010636">
    <property type="term" value="P:positive regulation of mitochondrial fusion"/>
    <property type="evidence" value="ECO:0007669"/>
    <property type="project" value="UniProtKB-ARBA"/>
</dbReference>
<comment type="cofactor">
    <cofactor evidence="1">
        <name>Zn(2+)</name>
        <dbReference type="ChEBI" id="CHEBI:29105"/>
    </cofactor>
</comment>
<comment type="similarity">
    <text evidence="4">In the N-terminal section; belongs to the AAA ATPase family.</text>
</comment>
<evidence type="ECO:0000256" key="10">
    <source>
        <dbReference type="ARBA" id="ARBA00022833"/>
    </source>
</evidence>
<dbReference type="PROSITE" id="PS00674">
    <property type="entry name" value="AAA"/>
    <property type="match status" value="1"/>
</dbReference>
<comment type="subunit">
    <text evidence="16">Homohexamer; may also form heterohexamers. Exists in several complexes of 600-1100 kDa. Interacts with AFG1L.</text>
</comment>
<dbReference type="Pfam" id="PF00004">
    <property type="entry name" value="AAA"/>
    <property type="match status" value="1"/>
</dbReference>
<evidence type="ECO:0000256" key="1">
    <source>
        <dbReference type="ARBA" id="ARBA00001947"/>
    </source>
</evidence>
<dbReference type="Proteomes" id="UP000472277">
    <property type="component" value="Chromosome 2"/>
</dbReference>
<protein>
    <recommendedName>
        <fullName evidence="17">ATP-dependent zinc metalloprotease YME1L1</fullName>
    </recommendedName>
    <alternativeName>
        <fullName evidence="18">ATP-dependent metalloprotease FtsH1</fullName>
    </alternativeName>
    <alternativeName>
        <fullName evidence="19">YME1-like protein 1</fullName>
    </alternativeName>
</protein>
<keyword evidence="14" id="KW-0496">Mitochondrion</keyword>
<dbReference type="GO" id="GO:0006515">
    <property type="term" value="P:protein quality control for misfolded or incompletely synthesized proteins"/>
    <property type="evidence" value="ECO:0007669"/>
    <property type="project" value="TreeGrafter"/>
</dbReference>
<keyword evidence="8 20" id="KW-0547">Nucleotide-binding</keyword>
<evidence type="ECO:0000256" key="2">
    <source>
        <dbReference type="ARBA" id="ARBA00004325"/>
    </source>
</evidence>
<dbReference type="InterPro" id="IPR003959">
    <property type="entry name" value="ATPase_AAA_core"/>
</dbReference>
<dbReference type="PANTHER" id="PTHR23076:SF97">
    <property type="entry name" value="ATP-DEPENDENT ZINC METALLOPROTEASE YME1L1"/>
    <property type="match status" value="1"/>
</dbReference>
<comment type="similarity">
    <text evidence="20">Belongs to the AAA ATPase family.</text>
</comment>
<dbReference type="InterPro" id="IPR003593">
    <property type="entry name" value="AAA+_ATPase"/>
</dbReference>
<organism evidence="23 24">
    <name type="scientific">Salmo trutta</name>
    <name type="common">Brown trout</name>
    <dbReference type="NCBI Taxonomy" id="8032"/>
    <lineage>
        <taxon>Eukaryota</taxon>
        <taxon>Metazoa</taxon>
        <taxon>Chordata</taxon>
        <taxon>Craniata</taxon>
        <taxon>Vertebrata</taxon>
        <taxon>Euteleostomi</taxon>
        <taxon>Actinopterygii</taxon>
        <taxon>Neopterygii</taxon>
        <taxon>Teleostei</taxon>
        <taxon>Protacanthopterygii</taxon>
        <taxon>Salmoniformes</taxon>
        <taxon>Salmonidae</taxon>
        <taxon>Salmoninae</taxon>
        <taxon>Salmo</taxon>
    </lineage>
</organism>
<keyword evidence="24" id="KW-1185">Reference proteome</keyword>
<evidence type="ECO:0000256" key="6">
    <source>
        <dbReference type="ARBA" id="ARBA00022692"/>
    </source>
</evidence>
<evidence type="ECO:0000256" key="5">
    <source>
        <dbReference type="ARBA" id="ARBA00022670"/>
    </source>
</evidence>
<evidence type="ECO:0000256" key="12">
    <source>
        <dbReference type="ARBA" id="ARBA00022989"/>
    </source>
</evidence>
<gene>
    <name evidence="23" type="primary">YME1L1</name>
    <name evidence="23" type="synonym">LOC115149250</name>
</gene>
<evidence type="ECO:0000256" key="21">
    <source>
        <dbReference type="SAM" id="Phobius"/>
    </source>
</evidence>
<dbReference type="InterPro" id="IPR027417">
    <property type="entry name" value="P-loop_NTPase"/>
</dbReference>
<dbReference type="InterPro" id="IPR003960">
    <property type="entry name" value="ATPase_AAA_CS"/>
</dbReference>
<dbReference type="GO" id="GO:0016887">
    <property type="term" value="F:ATP hydrolysis activity"/>
    <property type="evidence" value="ECO:0007669"/>
    <property type="project" value="InterPro"/>
</dbReference>
<evidence type="ECO:0000313" key="24">
    <source>
        <dbReference type="Proteomes" id="UP000472277"/>
    </source>
</evidence>
<dbReference type="Gene3D" id="3.40.50.300">
    <property type="entry name" value="P-loop containing nucleotide triphosphate hydrolases"/>
    <property type="match status" value="1"/>
</dbReference>
<keyword evidence="11 20" id="KW-0067">ATP-binding</keyword>
<dbReference type="NCBIfam" id="TIGR01241">
    <property type="entry name" value="FtsH_fam"/>
    <property type="match status" value="1"/>
</dbReference>
<evidence type="ECO:0000256" key="4">
    <source>
        <dbReference type="ARBA" id="ARBA00010550"/>
    </source>
</evidence>
<name>A0A674BCS1_SALTR</name>
<keyword evidence="13" id="KW-0482">Metalloprotease</keyword>
<keyword evidence="15 21" id="KW-0472">Membrane</keyword>
<keyword evidence="10" id="KW-0862">Zinc</keyword>
<dbReference type="SUPFAM" id="SSF52540">
    <property type="entry name" value="P-loop containing nucleoside triphosphate hydrolases"/>
    <property type="match status" value="1"/>
</dbReference>
<evidence type="ECO:0000256" key="13">
    <source>
        <dbReference type="ARBA" id="ARBA00023049"/>
    </source>
</evidence>
<evidence type="ECO:0000256" key="17">
    <source>
        <dbReference type="ARBA" id="ARBA00072035"/>
    </source>
</evidence>
<evidence type="ECO:0000256" key="8">
    <source>
        <dbReference type="ARBA" id="ARBA00022741"/>
    </source>
</evidence>
<keyword evidence="5" id="KW-0645">Protease</keyword>
<dbReference type="GO" id="GO:0007005">
    <property type="term" value="P:mitochondrion organization"/>
    <property type="evidence" value="ECO:0007669"/>
    <property type="project" value="TreeGrafter"/>
</dbReference>
<dbReference type="SUPFAM" id="SSF140990">
    <property type="entry name" value="FtsH protease domain-like"/>
    <property type="match status" value="1"/>
</dbReference>
<dbReference type="InterPro" id="IPR005936">
    <property type="entry name" value="FtsH"/>
</dbReference>
<dbReference type="InterPro" id="IPR041569">
    <property type="entry name" value="AAA_lid_3"/>
</dbReference>
<comment type="similarity">
    <text evidence="3">In the C-terminal section; belongs to the peptidase M41 family.</text>
</comment>
<keyword evidence="7" id="KW-0479">Metal-binding</keyword>
<dbReference type="Gene3D" id="1.10.8.60">
    <property type="match status" value="1"/>
</dbReference>
<evidence type="ECO:0000256" key="20">
    <source>
        <dbReference type="RuleBase" id="RU003651"/>
    </source>
</evidence>
<dbReference type="GeneTree" id="ENSGT00550000074836"/>
<evidence type="ECO:0000256" key="16">
    <source>
        <dbReference type="ARBA" id="ARBA00062117"/>
    </source>
</evidence>
<evidence type="ECO:0000313" key="23">
    <source>
        <dbReference type="Ensembl" id="ENSSTUP00000069244.1"/>
    </source>
</evidence>
<dbReference type="FunFam" id="3.40.50.300:FF:000195">
    <property type="entry name" value="ATP-dependent zinc metalloprotease FTSH 11"/>
    <property type="match status" value="1"/>
</dbReference>
<dbReference type="PANTHER" id="PTHR23076">
    <property type="entry name" value="METALLOPROTEASE M41 FTSH"/>
    <property type="match status" value="1"/>
</dbReference>
<accession>A0A674BCS1</accession>
<dbReference type="AlphaFoldDB" id="A0A674BCS1"/>
<dbReference type="InterPro" id="IPR037219">
    <property type="entry name" value="Peptidase_M41-like"/>
</dbReference>
<comment type="subcellular location">
    <subcellularLocation>
        <location evidence="2">Mitochondrion membrane</location>
    </subcellularLocation>
</comment>
<evidence type="ECO:0000256" key="15">
    <source>
        <dbReference type="ARBA" id="ARBA00023136"/>
    </source>
</evidence>
<proteinExistence type="inferred from homology"/>
<keyword evidence="6 21" id="KW-0812">Transmembrane</keyword>
<dbReference type="Pfam" id="PF17862">
    <property type="entry name" value="AAA_lid_3"/>
    <property type="match status" value="1"/>
</dbReference>
<sequence>QFSLRLDKPQCTQAVSTFKSYSLHQREQRVGQPTVNLRDLGLSDLRVGQLDELVNRLLPSLSSEEGPAASRWRTSHVSADSFFQNKHGEDLVVLFDESVFLLQVLYLATPPPPPPPSSVRVQNRGFKTLRKSRRMESGYQGLAEPEGYTTAFMKGLLMRPDKSPEAESLDHVVKQKNLQGDQQDAFKSGFTEGFMRSQAFTQRTHDSLRRTRLILLVLLVVGIYGLSRSPFLSVRFRTTSGLDSQVDPVQVKSVTFEHVKGVEEAKNELQDVVEFLRNPQKFTVLGGKLPKGILLIGPPGTGKTLLARAVAGEADVPFFYASGSEFDEMFVGVGASRIRNLFKEAKANAPCVVFIDELDSVGGKRIESPMHPYSRQTINQLLAEMDGFKPNEGVIVIGATNFAEALDNALVRPGRFDMQVTVPRPDVKGRTEILNWYLQKIKVDPNVNAAIIARGTVGFTGAELENLVNQAALKAAVDGLDQVTMKELEFSKDKILMGPERRSVDIDKKNKQITAYHESGHAIVAYYTKDAMPINKATIMPRGPTLGHVSMLPENDRWSETRAQLLAQMDVSMGGRVAEELIFGDDYITTGASSDFDGATRIAKMMVTRFGMSDKLGVMTYAEVTKQSPETQAAIEQEVRVLLKDSYERAKNLLKTYSDEHKTLAEALLTYETLDAKEIKLVLEGKALDPR</sequence>
<dbReference type="GO" id="GO:0005524">
    <property type="term" value="F:ATP binding"/>
    <property type="evidence" value="ECO:0007669"/>
    <property type="project" value="UniProtKB-KW"/>
</dbReference>
<dbReference type="GO" id="GO:0046872">
    <property type="term" value="F:metal ion binding"/>
    <property type="evidence" value="ECO:0007669"/>
    <property type="project" value="UniProtKB-KW"/>
</dbReference>
<keyword evidence="12 21" id="KW-1133">Transmembrane helix</keyword>
<evidence type="ECO:0000256" key="11">
    <source>
        <dbReference type="ARBA" id="ARBA00022840"/>
    </source>
</evidence>
<dbReference type="Gene3D" id="1.20.58.760">
    <property type="entry name" value="Peptidase M41"/>
    <property type="match status" value="1"/>
</dbReference>
<dbReference type="HAMAP" id="MF_01458">
    <property type="entry name" value="FtsH"/>
    <property type="match status" value="1"/>
</dbReference>
<dbReference type="FunFam" id="1.20.58.760:FF:000002">
    <property type="entry name" value="ATP-dependent zinc metalloprotease FtsH"/>
    <property type="match status" value="1"/>
</dbReference>
<dbReference type="GO" id="GO:0005743">
    <property type="term" value="C:mitochondrial inner membrane"/>
    <property type="evidence" value="ECO:0007669"/>
    <property type="project" value="TreeGrafter"/>
</dbReference>
<feature type="domain" description="AAA+ ATPase" evidence="22">
    <location>
        <begin position="289"/>
        <end position="426"/>
    </location>
</feature>
<dbReference type="FunFam" id="1.10.8.60:FF:000001">
    <property type="entry name" value="ATP-dependent zinc metalloprotease FtsH"/>
    <property type="match status" value="1"/>
</dbReference>
<dbReference type="InterPro" id="IPR000642">
    <property type="entry name" value="Peptidase_M41"/>
</dbReference>
<evidence type="ECO:0000256" key="19">
    <source>
        <dbReference type="ARBA" id="ARBA00078852"/>
    </source>
</evidence>